<keyword evidence="3" id="KW-1185">Reference proteome</keyword>
<feature type="transmembrane region" description="Helical" evidence="1">
    <location>
        <begin position="63"/>
        <end position="83"/>
    </location>
</feature>
<dbReference type="RefSeq" id="WP_277863059.1">
    <property type="nucleotide sequence ID" value="NZ_JARRAG010000002.1"/>
</dbReference>
<comment type="caution">
    <text evidence="2">The sequence shown here is derived from an EMBL/GenBank/DDBJ whole genome shotgun (WGS) entry which is preliminary data.</text>
</comment>
<keyword evidence="1" id="KW-1133">Transmembrane helix</keyword>
<keyword evidence="1" id="KW-0472">Membrane</keyword>
<name>A0ABT6FGQ3_9BACT</name>
<gene>
    <name evidence="2" type="ORF">PZE19_23600</name>
</gene>
<dbReference type="EMBL" id="JARRAG010000002">
    <property type="protein sequence ID" value="MDG3006766.1"/>
    <property type="molecule type" value="Genomic_DNA"/>
</dbReference>
<accession>A0ABT6FGQ3</accession>
<sequence>MNAADTFYLVAWLWLMHVVVALVLGSRGIEFARARLTPLDSLTFVVPFGIWAAMFFFEPIPKSLGNLAESLFLGAALGTAFLIRPFLASADRKTSAALVTLLVMCLAAVALYAFMPPLGDE</sequence>
<protein>
    <submittedName>
        <fullName evidence="2">Uncharacterized protein</fullName>
    </submittedName>
</protein>
<evidence type="ECO:0000256" key="1">
    <source>
        <dbReference type="SAM" id="Phobius"/>
    </source>
</evidence>
<keyword evidence="1" id="KW-0812">Transmembrane</keyword>
<evidence type="ECO:0000313" key="2">
    <source>
        <dbReference type="EMBL" id="MDG3006766.1"/>
    </source>
</evidence>
<proteinExistence type="predicted"/>
<evidence type="ECO:0000313" key="3">
    <source>
        <dbReference type="Proteomes" id="UP001216907"/>
    </source>
</evidence>
<feature type="transmembrane region" description="Helical" evidence="1">
    <location>
        <begin position="95"/>
        <end position="115"/>
    </location>
</feature>
<reference evidence="2 3" key="1">
    <citation type="submission" date="2023-03" db="EMBL/GenBank/DDBJ databases">
        <title>Paludisphaera mucosa sp. nov. a novel planctomycete from northern fen.</title>
        <authorList>
            <person name="Ivanova A."/>
        </authorList>
    </citation>
    <scope>NUCLEOTIDE SEQUENCE [LARGE SCALE GENOMIC DNA]</scope>
    <source>
        <strain evidence="2 3">Pla2</strain>
    </source>
</reference>
<organism evidence="2 3">
    <name type="scientific">Paludisphaera mucosa</name>
    <dbReference type="NCBI Taxonomy" id="3030827"/>
    <lineage>
        <taxon>Bacteria</taxon>
        <taxon>Pseudomonadati</taxon>
        <taxon>Planctomycetota</taxon>
        <taxon>Planctomycetia</taxon>
        <taxon>Isosphaerales</taxon>
        <taxon>Isosphaeraceae</taxon>
        <taxon>Paludisphaera</taxon>
    </lineage>
</organism>
<feature type="transmembrane region" description="Helical" evidence="1">
    <location>
        <begin position="36"/>
        <end position="57"/>
    </location>
</feature>
<dbReference type="Proteomes" id="UP001216907">
    <property type="component" value="Unassembled WGS sequence"/>
</dbReference>
<feature type="transmembrane region" description="Helical" evidence="1">
    <location>
        <begin position="6"/>
        <end position="24"/>
    </location>
</feature>